<dbReference type="RefSeq" id="WP_324387954.1">
    <property type="nucleotide sequence ID" value="NZ_BAAAPN010000056.1"/>
</dbReference>
<name>A0ABN2KSR2_9MICO</name>
<protein>
    <submittedName>
        <fullName evidence="1">Uncharacterized protein</fullName>
    </submittedName>
</protein>
<keyword evidence="2" id="KW-1185">Reference proteome</keyword>
<dbReference type="Proteomes" id="UP001501475">
    <property type="component" value="Unassembled WGS sequence"/>
</dbReference>
<evidence type="ECO:0000313" key="2">
    <source>
        <dbReference type="Proteomes" id="UP001501475"/>
    </source>
</evidence>
<evidence type="ECO:0000313" key="1">
    <source>
        <dbReference type="EMBL" id="GAA1765162.1"/>
    </source>
</evidence>
<gene>
    <name evidence="1" type="ORF">GCM10009810_25130</name>
</gene>
<dbReference type="EMBL" id="BAAAPN010000056">
    <property type="protein sequence ID" value="GAA1765162.1"/>
    <property type="molecule type" value="Genomic_DNA"/>
</dbReference>
<accession>A0ABN2KSR2</accession>
<reference evidence="1 2" key="1">
    <citation type="journal article" date="2019" name="Int. J. Syst. Evol. Microbiol.">
        <title>The Global Catalogue of Microorganisms (GCM) 10K type strain sequencing project: providing services to taxonomists for standard genome sequencing and annotation.</title>
        <authorList>
            <consortium name="The Broad Institute Genomics Platform"/>
            <consortium name="The Broad Institute Genome Sequencing Center for Infectious Disease"/>
            <person name="Wu L."/>
            <person name="Ma J."/>
        </authorList>
    </citation>
    <scope>NUCLEOTIDE SEQUENCE [LARGE SCALE GENOMIC DNA]</scope>
    <source>
        <strain evidence="1 2">JCM 15591</strain>
    </source>
</reference>
<proteinExistence type="predicted"/>
<organism evidence="1 2">
    <name type="scientific">Nostocoides vanveenii</name>
    <dbReference type="NCBI Taxonomy" id="330835"/>
    <lineage>
        <taxon>Bacteria</taxon>
        <taxon>Bacillati</taxon>
        <taxon>Actinomycetota</taxon>
        <taxon>Actinomycetes</taxon>
        <taxon>Micrococcales</taxon>
        <taxon>Intrasporangiaceae</taxon>
        <taxon>Nostocoides</taxon>
    </lineage>
</organism>
<sequence length="155" mass="16809">MAPTAKTQRLRPAAKAWRAAAVVAMTVLFLGGTTVGDDDWWPFSPWRMFSTSTSPNGAVRSTFIQVRTANAPEMWAQAPINPDSVGLNRAEVEGNLDRIARDPAMLGTLAASHAKLRPHEAAWIGIRVLIRNYALKGGGPTGEYRDDLVAEWAAP</sequence>
<comment type="caution">
    <text evidence="1">The sequence shown here is derived from an EMBL/GenBank/DDBJ whole genome shotgun (WGS) entry which is preliminary data.</text>
</comment>